<dbReference type="PROSITE" id="PS50949">
    <property type="entry name" value="HTH_GNTR"/>
    <property type="match status" value="1"/>
</dbReference>
<proteinExistence type="predicted"/>
<keyword evidence="3" id="KW-0804">Transcription</keyword>
<feature type="domain" description="HTH gntR-type" evidence="4">
    <location>
        <begin position="9"/>
        <end position="76"/>
    </location>
</feature>
<dbReference type="InterPro" id="IPR000524">
    <property type="entry name" value="Tscrpt_reg_HTH_GntR"/>
</dbReference>
<dbReference type="Pfam" id="PF00392">
    <property type="entry name" value="GntR"/>
    <property type="match status" value="1"/>
</dbReference>
<dbReference type="SUPFAM" id="SSF48008">
    <property type="entry name" value="GntR ligand-binding domain-like"/>
    <property type="match status" value="1"/>
</dbReference>
<dbReference type="PRINTS" id="PR00035">
    <property type="entry name" value="HTHGNTR"/>
</dbReference>
<dbReference type="Gene3D" id="1.20.120.530">
    <property type="entry name" value="GntR ligand-binding domain-like"/>
    <property type="match status" value="1"/>
</dbReference>
<dbReference type="SMART" id="SM00895">
    <property type="entry name" value="FCD"/>
    <property type="match status" value="1"/>
</dbReference>
<evidence type="ECO:0000256" key="1">
    <source>
        <dbReference type="ARBA" id="ARBA00023015"/>
    </source>
</evidence>
<sequence length="223" mass="23796">MPPTFSLPASRTEVVLEEIRRGILTGELRPGQPLVEAELAQRLGVSKTPVREALKVLSNSGLVTFSPYKGASVRVVDAELATAVYDVRLVLEPEAVRRSVGTAAASQGKSSSLDEAAAALKEASAAITARDNAELSLANRRFHRALYLGCGNPLLIDILDDLKDRAALISVAGWEANPGWRKEWNEHKAILAAAKKGDADGAAELVRAHIGDFLERILGVIGD</sequence>
<dbReference type="SUPFAM" id="SSF46785">
    <property type="entry name" value="Winged helix' DNA-binding domain"/>
    <property type="match status" value="1"/>
</dbReference>
<dbReference type="Gene3D" id="1.10.10.10">
    <property type="entry name" value="Winged helix-like DNA-binding domain superfamily/Winged helix DNA-binding domain"/>
    <property type="match status" value="1"/>
</dbReference>
<comment type="caution">
    <text evidence="5">The sequence shown here is derived from an EMBL/GenBank/DDBJ whole genome shotgun (WGS) entry which is preliminary data.</text>
</comment>
<dbReference type="Proteomes" id="UP001501116">
    <property type="component" value="Unassembled WGS sequence"/>
</dbReference>
<keyword evidence="1" id="KW-0805">Transcription regulation</keyword>
<protein>
    <submittedName>
        <fullName evidence="5">GntR family transcriptional regulator</fullName>
    </submittedName>
</protein>
<dbReference type="InterPro" id="IPR036390">
    <property type="entry name" value="WH_DNA-bd_sf"/>
</dbReference>
<dbReference type="PANTHER" id="PTHR43537:SF24">
    <property type="entry name" value="GLUCONATE OPERON TRANSCRIPTIONAL REPRESSOR"/>
    <property type="match status" value="1"/>
</dbReference>
<keyword evidence="6" id="KW-1185">Reference proteome</keyword>
<evidence type="ECO:0000256" key="3">
    <source>
        <dbReference type="ARBA" id="ARBA00023163"/>
    </source>
</evidence>
<dbReference type="InterPro" id="IPR011711">
    <property type="entry name" value="GntR_C"/>
</dbReference>
<dbReference type="PANTHER" id="PTHR43537">
    <property type="entry name" value="TRANSCRIPTIONAL REGULATOR, GNTR FAMILY"/>
    <property type="match status" value="1"/>
</dbReference>
<name>A0ABP5BZ52_9PSEU</name>
<dbReference type="InterPro" id="IPR008920">
    <property type="entry name" value="TF_FadR/GntR_C"/>
</dbReference>
<dbReference type="RefSeq" id="WP_344417233.1">
    <property type="nucleotide sequence ID" value="NZ_BAAANN010000009.1"/>
</dbReference>
<dbReference type="InterPro" id="IPR036388">
    <property type="entry name" value="WH-like_DNA-bd_sf"/>
</dbReference>
<evidence type="ECO:0000313" key="5">
    <source>
        <dbReference type="EMBL" id="GAA1955126.1"/>
    </source>
</evidence>
<accession>A0ABP5BZ52</accession>
<dbReference type="SMART" id="SM00345">
    <property type="entry name" value="HTH_GNTR"/>
    <property type="match status" value="1"/>
</dbReference>
<dbReference type="CDD" id="cd07377">
    <property type="entry name" value="WHTH_GntR"/>
    <property type="match status" value="1"/>
</dbReference>
<organism evidence="5 6">
    <name type="scientific">Amycolatopsis minnesotensis</name>
    <dbReference type="NCBI Taxonomy" id="337894"/>
    <lineage>
        <taxon>Bacteria</taxon>
        <taxon>Bacillati</taxon>
        <taxon>Actinomycetota</taxon>
        <taxon>Actinomycetes</taxon>
        <taxon>Pseudonocardiales</taxon>
        <taxon>Pseudonocardiaceae</taxon>
        <taxon>Amycolatopsis</taxon>
    </lineage>
</organism>
<gene>
    <name evidence="5" type="ORF">GCM10009754_25890</name>
</gene>
<dbReference type="EMBL" id="BAAANN010000009">
    <property type="protein sequence ID" value="GAA1955126.1"/>
    <property type="molecule type" value="Genomic_DNA"/>
</dbReference>
<reference evidence="6" key="1">
    <citation type="journal article" date="2019" name="Int. J. Syst. Evol. Microbiol.">
        <title>The Global Catalogue of Microorganisms (GCM) 10K type strain sequencing project: providing services to taxonomists for standard genome sequencing and annotation.</title>
        <authorList>
            <consortium name="The Broad Institute Genomics Platform"/>
            <consortium name="The Broad Institute Genome Sequencing Center for Infectious Disease"/>
            <person name="Wu L."/>
            <person name="Ma J."/>
        </authorList>
    </citation>
    <scope>NUCLEOTIDE SEQUENCE [LARGE SCALE GENOMIC DNA]</scope>
    <source>
        <strain evidence="6">JCM 14545</strain>
    </source>
</reference>
<evidence type="ECO:0000259" key="4">
    <source>
        <dbReference type="PROSITE" id="PS50949"/>
    </source>
</evidence>
<dbReference type="Pfam" id="PF07729">
    <property type="entry name" value="FCD"/>
    <property type="match status" value="1"/>
</dbReference>
<evidence type="ECO:0000313" key="6">
    <source>
        <dbReference type="Proteomes" id="UP001501116"/>
    </source>
</evidence>
<evidence type="ECO:0000256" key="2">
    <source>
        <dbReference type="ARBA" id="ARBA00023125"/>
    </source>
</evidence>
<keyword evidence="2" id="KW-0238">DNA-binding</keyword>